<proteinExistence type="predicted"/>
<dbReference type="AlphaFoldDB" id="A0A327RDK8"/>
<accession>A0A327RDK8</accession>
<keyword evidence="2" id="KW-1185">Reference proteome</keyword>
<name>A0A327RDK8_9FLAO</name>
<evidence type="ECO:0000313" key="2">
    <source>
        <dbReference type="Proteomes" id="UP000248703"/>
    </source>
</evidence>
<organism evidence="1 2">
    <name type="scientific">Olleya aquimaris</name>
    <dbReference type="NCBI Taxonomy" id="639310"/>
    <lineage>
        <taxon>Bacteria</taxon>
        <taxon>Pseudomonadati</taxon>
        <taxon>Bacteroidota</taxon>
        <taxon>Flavobacteriia</taxon>
        <taxon>Flavobacteriales</taxon>
        <taxon>Flavobacteriaceae</taxon>
    </lineage>
</organism>
<reference evidence="1 2" key="1">
    <citation type="submission" date="2018-06" db="EMBL/GenBank/DDBJ databases">
        <title>Genomic Encyclopedia of Archaeal and Bacterial Type Strains, Phase II (KMG-II): from individual species to whole genera.</title>
        <authorList>
            <person name="Goeker M."/>
        </authorList>
    </citation>
    <scope>NUCLEOTIDE SEQUENCE [LARGE SCALE GENOMIC DNA]</scope>
    <source>
        <strain evidence="1 2">DSM 24464</strain>
    </source>
</reference>
<dbReference type="Proteomes" id="UP000248703">
    <property type="component" value="Unassembled WGS sequence"/>
</dbReference>
<dbReference type="PROSITE" id="PS51257">
    <property type="entry name" value="PROKAR_LIPOPROTEIN"/>
    <property type="match status" value="1"/>
</dbReference>
<sequence length="146" mass="16738">MKINYSLLLLIAFIFSCKTEDKKPEIKTISTEDVSTIDSLKLRLNNGEKWIVNEETHLGMKRIDSILKNRTFSELKIVGDALSKQTSYIIKNCDMKGVAHDQLHVVLVPILEEISNLKEVKNSSETEVSINKLKGLISKYYKYFDL</sequence>
<dbReference type="RefSeq" id="WP_111659722.1">
    <property type="nucleotide sequence ID" value="NZ_QLLO01000004.1"/>
</dbReference>
<dbReference type="EMBL" id="QLLO01000004">
    <property type="protein sequence ID" value="RAJ15050.1"/>
    <property type="molecule type" value="Genomic_DNA"/>
</dbReference>
<dbReference type="OrthoDB" id="1440611at2"/>
<protein>
    <submittedName>
        <fullName evidence="1">Uncharacterized protein</fullName>
    </submittedName>
</protein>
<evidence type="ECO:0000313" key="1">
    <source>
        <dbReference type="EMBL" id="RAJ15050.1"/>
    </source>
</evidence>
<comment type="caution">
    <text evidence="1">The sequence shown here is derived from an EMBL/GenBank/DDBJ whole genome shotgun (WGS) entry which is preliminary data.</text>
</comment>
<gene>
    <name evidence="1" type="ORF">LY08_01399</name>
</gene>